<dbReference type="EMBL" id="QJKJ01013424">
    <property type="protein sequence ID" value="RDX66469.1"/>
    <property type="molecule type" value="Genomic_DNA"/>
</dbReference>
<accession>A0A371EKL6</accession>
<comment type="caution">
    <text evidence="1">The sequence shown here is derived from an EMBL/GenBank/DDBJ whole genome shotgun (WGS) entry which is preliminary data.</text>
</comment>
<organism evidence="1 2">
    <name type="scientific">Mucuna pruriens</name>
    <name type="common">Velvet bean</name>
    <name type="synonym">Dolichos pruriens</name>
    <dbReference type="NCBI Taxonomy" id="157652"/>
    <lineage>
        <taxon>Eukaryota</taxon>
        <taxon>Viridiplantae</taxon>
        <taxon>Streptophyta</taxon>
        <taxon>Embryophyta</taxon>
        <taxon>Tracheophyta</taxon>
        <taxon>Spermatophyta</taxon>
        <taxon>Magnoliopsida</taxon>
        <taxon>eudicotyledons</taxon>
        <taxon>Gunneridae</taxon>
        <taxon>Pentapetalae</taxon>
        <taxon>rosids</taxon>
        <taxon>fabids</taxon>
        <taxon>Fabales</taxon>
        <taxon>Fabaceae</taxon>
        <taxon>Papilionoideae</taxon>
        <taxon>50 kb inversion clade</taxon>
        <taxon>NPAAA clade</taxon>
        <taxon>indigoferoid/millettioid clade</taxon>
        <taxon>Phaseoleae</taxon>
        <taxon>Mucuna</taxon>
    </lineage>
</organism>
<evidence type="ECO:0000313" key="1">
    <source>
        <dbReference type="EMBL" id="RDX66469.1"/>
    </source>
</evidence>
<keyword evidence="2" id="KW-1185">Reference proteome</keyword>
<dbReference type="InterPro" id="IPR012337">
    <property type="entry name" value="RNaseH-like_sf"/>
</dbReference>
<dbReference type="Proteomes" id="UP000257109">
    <property type="component" value="Unassembled WGS sequence"/>
</dbReference>
<protein>
    <recommendedName>
        <fullName evidence="3">GAG-pre-integrase domain-containing protein</fullName>
    </recommendedName>
</protein>
<reference evidence="1" key="1">
    <citation type="submission" date="2018-05" db="EMBL/GenBank/DDBJ databases">
        <title>Draft genome of Mucuna pruriens seed.</title>
        <authorList>
            <person name="Nnadi N.E."/>
            <person name="Vos R."/>
            <person name="Hasami M.H."/>
            <person name="Devisetty U.K."/>
            <person name="Aguiy J.C."/>
        </authorList>
    </citation>
    <scope>NUCLEOTIDE SEQUENCE [LARGE SCALE GENOMIC DNA]</scope>
    <source>
        <strain evidence="1">JCA_2017</strain>
    </source>
</reference>
<evidence type="ECO:0008006" key="3">
    <source>
        <dbReference type="Google" id="ProtNLM"/>
    </source>
</evidence>
<gene>
    <name evidence="1" type="ORF">CR513_54761</name>
</gene>
<sequence length="205" mass="23389">MINLGKGLVLHNVLYVPNLACNFISVSQLIHDSNCADTFLTNYDHISRIVISLALTFMQACKTSGVDLFTVWHRCLGHPSSQIVSLLLSIHIGKKDKHEQNKANERLYLIHCDFWGPYCVCSSCGVFYFLTIVDDFSCHVDIFVDRENDSDTKFRVFRGYFIEQGIIHQTFTVDTSQQNDCVQIYPLNFGVNVSSLDQSHLIHYT</sequence>
<proteinExistence type="predicted"/>
<feature type="non-terminal residue" evidence="1">
    <location>
        <position position="1"/>
    </location>
</feature>
<dbReference type="SUPFAM" id="SSF53098">
    <property type="entry name" value="Ribonuclease H-like"/>
    <property type="match status" value="1"/>
</dbReference>
<dbReference type="OrthoDB" id="1436573at2759"/>
<evidence type="ECO:0000313" key="2">
    <source>
        <dbReference type="Proteomes" id="UP000257109"/>
    </source>
</evidence>
<name>A0A371EKL6_MUCPR</name>
<dbReference type="AlphaFoldDB" id="A0A371EKL6"/>